<keyword evidence="4" id="KW-1185">Reference proteome</keyword>
<feature type="coiled-coil region" evidence="1">
    <location>
        <begin position="109"/>
        <end position="136"/>
    </location>
</feature>
<evidence type="ECO:0000313" key="4">
    <source>
        <dbReference type="Proteomes" id="UP001589734"/>
    </source>
</evidence>
<name>A0ABV6BUX7_9FLAO</name>
<dbReference type="RefSeq" id="WP_379682453.1">
    <property type="nucleotide sequence ID" value="NZ_JBHLYW010000019.1"/>
</dbReference>
<evidence type="ECO:0000256" key="1">
    <source>
        <dbReference type="SAM" id="Coils"/>
    </source>
</evidence>
<dbReference type="PROSITE" id="PS51257">
    <property type="entry name" value="PROKAR_LIPOPROTEIN"/>
    <property type="match status" value="1"/>
</dbReference>
<dbReference type="Gene3D" id="2.40.50.100">
    <property type="match status" value="1"/>
</dbReference>
<dbReference type="PANTHER" id="PTHR30469:SF15">
    <property type="entry name" value="HLYD FAMILY OF SECRETION PROTEINS"/>
    <property type="match status" value="1"/>
</dbReference>
<proteinExistence type="predicted"/>
<evidence type="ECO:0000259" key="2">
    <source>
        <dbReference type="Pfam" id="PF25954"/>
    </source>
</evidence>
<sequence>MKRKFTAVLVLGISFLISCTNKQEEIKLQHQDITEMVFASGALEADDQYNLTAQTDGYLIEMNLEEGTIVRKEQVLAVIDNDQNIINSKSAVELHRFASENAKSSAPALQEVEAAIEAAEVKVKLDQQQLERYKRLYESNSISRIEYDNANLMLTNSESVLNALKQKYRNQQIIAREQEVIRQYTSKTGKVLEKQNRITSIRPGKVYMKKKQLGDYVRKGDVIAVIGNPDSIFARLNVDETGMAKLKIGQTVFIKLNTHVDEVYKAFVKQILPAFDEASRTFIVKAYFEKTPEFNITGTQLEANIVIRTKKNVLVIPRVYMNYDHKVMLKTDRKIVKVVPGIVSGEWVEIKKGLNAGQTIIKEAP</sequence>
<dbReference type="Gene3D" id="2.40.420.20">
    <property type="match status" value="1"/>
</dbReference>
<reference evidence="3 4" key="1">
    <citation type="submission" date="2024-09" db="EMBL/GenBank/DDBJ databases">
        <authorList>
            <person name="Sun Q."/>
            <person name="Mori K."/>
        </authorList>
    </citation>
    <scope>NUCLEOTIDE SEQUENCE [LARGE SCALE GENOMIC DNA]</scope>
    <source>
        <strain evidence="3 4">CGMCC 1.12926</strain>
    </source>
</reference>
<dbReference type="Gene3D" id="2.40.30.170">
    <property type="match status" value="1"/>
</dbReference>
<evidence type="ECO:0000313" key="3">
    <source>
        <dbReference type="EMBL" id="MFC0079235.1"/>
    </source>
</evidence>
<dbReference type="SUPFAM" id="SSF111369">
    <property type="entry name" value="HlyD-like secretion proteins"/>
    <property type="match status" value="1"/>
</dbReference>
<keyword evidence="1" id="KW-0175">Coiled coil</keyword>
<comment type="caution">
    <text evidence="3">The sequence shown here is derived from an EMBL/GenBank/DDBJ whole genome shotgun (WGS) entry which is preliminary data.</text>
</comment>
<dbReference type="Gene3D" id="1.10.287.470">
    <property type="entry name" value="Helix hairpin bin"/>
    <property type="match status" value="1"/>
</dbReference>
<protein>
    <submittedName>
        <fullName evidence="3">Efflux RND transporter periplasmic adaptor subunit</fullName>
    </submittedName>
</protein>
<dbReference type="Pfam" id="PF25954">
    <property type="entry name" value="Beta-barrel_RND_2"/>
    <property type="match status" value="1"/>
</dbReference>
<gene>
    <name evidence="3" type="ORF">ACFFLS_19465</name>
</gene>
<dbReference type="Proteomes" id="UP001589734">
    <property type="component" value="Unassembled WGS sequence"/>
</dbReference>
<dbReference type="InterPro" id="IPR058792">
    <property type="entry name" value="Beta-barrel_RND_2"/>
</dbReference>
<dbReference type="PANTHER" id="PTHR30469">
    <property type="entry name" value="MULTIDRUG RESISTANCE PROTEIN MDTA"/>
    <property type="match status" value="1"/>
</dbReference>
<dbReference type="EMBL" id="JBHLYW010000019">
    <property type="protein sequence ID" value="MFC0079235.1"/>
    <property type="molecule type" value="Genomic_DNA"/>
</dbReference>
<feature type="domain" description="CusB-like beta-barrel" evidence="2">
    <location>
        <begin position="236"/>
        <end position="286"/>
    </location>
</feature>
<organism evidence="3 4">
    <name type="scientific">Flavobacterium procerum</name>
    <dbReference type="NCBI Taxonomy" id="1455569"/>
    <lineage>
        <taxon>Bacteria</taxon>
        <taxon>Pseudomonadati</taxon>
        <taxon>Bacteroidota</taxon>
        <taxon>Flavobacteriia</taxon>
        <taxon>Flavobacteriales</taxon>
        <taxon>Flavobacteriaceae</taxon>
        <taxon>Flavobacterium</taxon>
    </lineage>
</organism>
<accession>A0ABV6BUX7</accession>